<protein>
    <submittedName>
        <fullName evidence="1">Uncharacterized protein</fullName>
    </submittedName>
</protein>
<accession>A0ABX0YJ79</accession>
<organism evidence="1 2">
    <name type="scientific">Pseudomonas quercus</name>
    <dbReference type="NCBI Taxonomy" id="2722792"/>
    <lineage>
        <taxon>Bacteria</taxon>
        <taxon>Pseudomonadati</taxon>
        <taxon>Pseudomonadota</taxon>
        <taxon>Gammaproteobacteria</taxon>
        <taxon>Pseudomonadales</taxon>
        <taxon>Pseudomonadaceae</taxon>
        <taxon>Pseudomonas</taxon>
    </lineage>
</organism>
<dbReference type="EMBL" id="JAAVJI010000021">
    <property type="protein sequence ID" value="NJP03495.1"/>
    <property type="molecule type" value="Genomic_DNA"/>
</dbReference>
<name>A0ABX0YJ79_9PSED</name>
<sequence length="254" mass="28444">MSHERLPNGAYAALEGLQAQAAAATATFPGNDTETVAAGRKALATAHAQMAKHPDWVNKIIKALMNSKSSVTVQTADAQWLAQTFTERAAPWPPGEKMDAQCPNCQLHMSVDIVNVREWDQDWRPVDCDTCFADFELHADGHTVLASPRPKHPTAKGRELLETPIYFDPDASETAPNTTAVEILLGGVGRLTFPDGTQQFVDNDEEPALIYSPRLTPDKLEQFCEKHLERYERFHQEHEEQLMDFERVAMEAFW</sequence>
<proteinExistence type="predicted"/>
<dbReference type="RefSeq" id="WP_168086074.1">
    <property type="nucleotide sequence ID" value="NZ_JAAVJI010000021.1"/>
</dbReference>
<evidence type="ECO:0000313" key="2">
    <source>
        <dbReference type="Proteomes" id="UP000746535"/>
    </source>
</evidence>
<gene>
    <name evidence="1" type="ORF">HBH25_21905</name>
</gene>
<comment type="caution">
    <text evidence="1">The sequence shown here is derived from an EMBL/GenBank/DDBJ whole genome shotgun (WGS) entry which is preliminary data.</text>
</comment>
<keyword evidence="2" id="KW-1185">Reference proteome</keyword>
<dbReference type="Proteomes" id="UP000746535">
    <property type="component" value="Unassembled WGS sequence"/>
</dbReference>
<reference evidence="1 2" key="1">
    <citation type="submission" date="2020-03" db="EMBL/GenBank/DDBJ databases">
        <authorList>
            <person name="Wang L."/>
            <person name="He N."/>
            <person name="Li Y."/>
            <person name="Fang Y."/>
            <person name="Zhang F."/>
        </authorList>
    </citation>
    <scope>NUCLEOTIDE SEQUENCE [LARGE SCALE GENOMIC DNA]</scope>
    <source>
        <strain evidence="2">hsmgli-8</strain>
    </source>
</reference>
<evidence type="ECO:0000313" key="1">
    <source>
        <dbReference type="EMBL" id="NJP03495.1"/>
    </source>
</evidence>